<feature type="domain" description="Protein kinase" evidence="5">
    <location>
        <begin position="1"/>
        <end position="241"/>
    </location>
</feature>
<keyword evidence="1" id="KW-0418">Kinase</keyword>
<gene>
    <name evidence="6" type="ORF">ACH5RR_039319</name>
</gene>
<keyword evidence="3" id="KW-0067">ATP-binding</keyword>
<dbReference type="Pfam" id="PF00069">
    <property type="entry name" value="Pkinase"/>
    <property type="match status" value="1"/>
</dbReference>
<dbReference type="AlphaFoldDB" id="A0ABD2XXW7"/>
<evidence type="ECO:0000256" key="2">
    <source>
        <dbReference type="ARBA" id="ARBA00022741"/>
    </source>
</evidence>
<keyword evidence="1" id="KW-0808">Transferase</keyword>
<name>A0ABD2XXW7_9GENT</name>
<evidence type="ECO:0000313" key="7">
    <source>
        <dbReference type="Proteomes" id="UP001630127"/>
    </source>
</evidence>
<organism evidence="6 7">
    <name type="scientific">Cinchona calisaya</name>
    <dbReference type="NCBI Taxonomy" id="153742"/>
    <lineage>
        <taxon>Eukaryota</taxon>
        <taxon>Viridiplantae</taxon>
        <taxon>Streptophyta</taxon>
        <taxon>Embryophyta</taxon>
        <taxon>Tracheophyta</taxon>
        <taxon>Spermatophyta</taxon>
        <taxon>Magnoliopsida</taxon>
        <taxon>eudicotyledons</taxon>
        <taxon>Gunneridae</taxon>
        <taxon>Pentapetalae</taxon>
        <taxon>asterids</taxon>
        <taxon>lamiids</taxon>
        <taxon>Gentianales</taxon>
        <taxon>Rubiaceae</taxon>
        <taxon>Cinchonoideae</taxon>
        <taxon>Cinchoneae</taxon>
        <taxon>Cinchona</taxon>
    </lineage>
</organism>
<feature type="transmembrane region" description="Helical" evidence="4">
    <location>
        <begin position="15"/>
        <end position="37"/>
    </location>
</feature>
<comment type="caution">
    <text evidence="6">The sequence shown here is derived from an EMBL/GenBank/DDBJ whole genome shotgun (WGS) entry which is preliminary data.</text>
</comment>
<keyword evidence="4" id="KW-1133">Transmembrane helix</keyword>
<evidence type="ECO:0000256" key="4">
    <source>
        <dbReference type="SAM" id="Phobius"/>
    </source>
</evidence>
<dbReference type="Gene3D" id="1.10.510.10">
    <property type="entry name" value="Transferase(Phosphotransferase) domain 1"/>
    <property type="match status" value="1"/>
</dbReference>
<evidence type="ECO:0000259" key="5">
    <source>
        <dbReference type="PROSITE" id="PS50011"/>
    </source>
</evidence>
<protein>
    <recommendedName>
        <fullName evidence="5">Protein kinase domain-containing protein</fullName>
    </recommendedName>
</protein>
<accession>A0ABD2XXW7</accession>
<reference evidence="6 7" key="1">
    <citation type="submission" date="2024-11" db="EMBL/GenBank/DDBJ databases">
        <title>A near-complete genome assembly of Cinchona calisaya.</title>
        <authorList>
            <person name="Lian D.C."/>
            <person name="Zhao X.W."/>
            <person name="Wei L."/>
        </authorList>
    </citation>
    <scope>NUCLEOTIDE SEQUENCE [LARGE SCALE GENOMIC DNA]</scope>
    <source>
        <tissue evidence="6">Nenye</tissue>
    </source>
</reference>
<sequence length="241" mass="26897">MLKLETSVFSRDRGIFVIFVISIVIMVSKCLGSGIVWESQWTALLLTKRSGDKTIFISEEKAKSIAGKQFWLAKSASPIGQDHQPHANINEANNGTCGRSCWENKRRTLLSLKINRCCYIDILTRGLEHLLEHCNPPVIHRNLKSSNILLDSYYNAKLMDCAFIQLSDFGLAISGGTFNKNNIKLSGTQGYVAPQYLQDDTPRLLMLVFFVVCSLKKGKRVFISATSGAVVSLLQIRSYST</sequence>
<dbReference type="PANTHER" id="PTHR47989">
    <property type="entry name" value="OS01G0750732 PROTEIN"/>
    <property type="match status" value="1"/>
</dbReference>
<dbReference type="GO" id="GO:0005524">
    <property type="term" value="F:ATP binding"/>
    <property type="evidence" value="ECO:0007669"/>
    <property type="project" value="UniProtKB-KW"/>
</dbReference>
<dbReference type="Proteomes" id="UP001630127">
    <property type="component" value="Unassembled WGS sequence"/>
</dbReference>
<evidence type="ECO:0000313" key="6">
    <source>
        <dbReference type="EMBL" id="KAL3500226.1"/>
    </source>
</evidence>
<evidence type="ECO:0000256" key="3">
    <source>
        <dbReference type="ARBA" id="ARBA00022840"/>
    </source>
</evidence>
<evidence type="ECO:0000256" key="1">
    <source>
        <dbReference type="ARBA" id="ARBA00022527"/>
    </source>
</evidence>
<keyword evidence="4" id="KW-0812">Transmembrane</keyword>
<dbReference type="InterPro" id="IPR000719">
    <property type="entry name" value="Prot_kinase_dom"/>
</dbReference>
<keyword evidence="2" id="KW-0547">Nucleotide-binding</keyword>
<keyword evidence="4" id="KW-0472">Membrane</keyword>
<dbReference type="GO" id="GO:0004674">
    <property type="term" value="F:protein serine/threonine kinase activity"/>
    <property type="evidence" value="ECO:0007669"/>
    <property type="project" value="UniProtKB-KW"/>
</dbReference>
<keyword evidence="7" id="KW-1185">Reference proteome</keyword>
<dbReference type="InterPro" id="IPR011009">
    <property type="entry name" value="Kinase-like_dom_sf"/>
</dbReference>
<dbReference type="PROSITE" id="PS50011">
    <property type="entry name" value="PROTEIN_KINASE_DOM"/>
    <property type="match status" value="1"/>
</dbReference>
<dbReference type="PANTHER" id="PTHR47989:SF27">
    <property type="entry name" value="PROTEIN KINASE DOMAIN-CONTAINING PROTEIN"/>
    <property type="match status" value="1"/>
</dbReference>
<proteinExistence type="predicted"/>
<keyword evidence="1" id="KW-0723">Serine/threonine-protein kinase</keyword>
<dbReference type="SUPFAM" id="SSF56112">
    <property type="entry name" value="Protein kinase-like (PK-like)"/>
    <property type="match status" value="1"/>
</dbReference>
<dbReference type="EMBL" id="JBJUIK010000016">
    <property type="protein sequence ID" value="KAL3500226.1"/>
    <property type="molecule type" value="Genomic_DNA"/>
</dbReference>